<dbReference type="EMBL" id="GIIL01008100">
    <property type="protein sequence ID" value="NOV51826.1"/>
    <property type="molecule type" value="Transcribed_RNA"/>
</dbReference>
<dbReference type="GO" id="GO:0034472">
    <property type="term" value="P:snRNA 3'-end processing"/>
    <property type="evidence" value="ECO:0007669"/>
    <property type="project" value="TreeGrafter"/>
</dbReference>
<evidence type="ECO:0000313" key="1">
    <source>
        <dbReference type="EMBL" id="NOV51826.1"/>
    </source>
</evidence>
<dbReference type="InterPro" id="IPR029321">
    <property type="entry name" value="INTS2"/>
</dbReference>
<sequence>MQLNTVLPRTLWVMTVNALQNDNASAKDVFLTQENILADPLQVLRCDIRVFRCAPILEIVLRILHSSLAASRIQLMRHVLNKPLTEKGLQLSSESEREELRIALVAAQESLAVQVLLESCLENEDDSKIPGHKWALREIRSIICSHLHQVFIADPSLVKLIHFQGYPTELLSMTIRGIPSMHICLDFVPELLSQPCMEKQVFAIDLISYLSLQYALPKTISIARLCINTLSTLLGALSSDTISGLFQRVLPSFVRISEAFPPLVDDIVSLLMQLGQIVNSQSSLDRISGVHPHNTFSPMARVQSQSYLPCIDLSKEIDNTVTLVFKRALLKHQIMSITESTNDEANESMKCSLRHSALQCKTSNSDDISKIYENAEFLENNESSNSSVNIHDDQEALNSVYELTGLFNDTNKNCRNIPENFYEVMKYCDSELTEKIGEEETLKFDLLPPELLD</sequence>
<dbReference type="PANTHER" id="PTHR28608">
    <property type="entry name" value="INTEGRATOR COMPLEX SUBUNIT 2"/>
    <property type="match status" value="1"/>
</dbReference>
<dbReference type="AlphaFoldDB" id="A0A6M2DZM7"/>
<accession>A0A6M2DZM7</accession>
<proteinExistence type="predicted"/>
<dbReference type="Pfam" id="PF14750">
    <property type="entry name" value="INTS2"/>
    <property type="match status" value="1"/>
</dbReference>
<dbReference type="PANTHER" id="PTHR28608:SF1">
    <property type="entry name" value="INTEGRATOR COMPLEX SUBUNIT 2"/>
    <property type="match status" value="1"/>
</dbReference>
<organism evidence="1">
    <name type="scientific">Xenopsylla cheopis</name>
    <name type="common">Oriental rat flea</name>
    <name type="synonym">Pulex cheopis</name>
    <dbReference type="NCBI Taxonomy" id="163159"/>
    <lineage>
        <taxon>Eukaryota</taxon>
        <taxon>Metazoa</taxon>
        <taxon>Ecdysozoa</taxon>
        <taxon>Arthropoda</taxon>
        <taxon>Hexapoda</taxon>
        <taxon>Insecta</taxon>
        <taxon>Pterygota</taxon>
        <taxon>Neoptera</taxon>
        <taxon>Endopterygota</taxon>
        <taxon>Siphonaptera</taxon>
        <taxon>Pulicidae</taxon>
        <taxon>Xenopsyllinae</taxon>
        <taxon>Xenopsylla</taxon>
    </lineage>
</organism>
<dbReference type="GO" id="GO:0032039">
    <property type="term" value="C:integrator complex"/>
    <property type="evidence" value="ECO:0007669"/>
    <property type="project" value="InterPro"/>
</dbReference>
<protein>
    <submittedName>
        <fullName evidence="1">Putative product</fullName>
    </submittedName>
</protein>
<name>A0A6M2DZM7_XENCH</name>
<reference evidence="1" key="1">
    <citation type="submission" date="2020-03" db="EMBL/GenBank/DDBJ databases">
        <title>Transcriptomic Profiling of the Digestive Tract of the Rat Flea, Xenopsylla cheopis, Following Blood Feeding and Infection with Yersinia pestis.</title>
        <authorList>
            <person name="Bland D.M."/>
            <person name="Martens C.A."/>
            <person name="Virtaneva K."/>
            <person name="Kanakabandi K."/>
            <person name="Long D."/>
            <person name="Rosenke R."/>
            <person name="Saturday G.A."/>
            <person name="Hoyt F.H."/>
            <person name="Bruno D.P."/>
            <person name="Ribeiro J.M.C."/>
            <person name="Hinnebusch J."/>
        </authorList>
    </citation>
    <scope>NUCLEOTIDE SEQUENCE</scope>
</reference>